<dbReference type="EMBL" id="JAHXDN010000002">
    <property type="protein sequence ID" value="MBW4707611.1"/>
    <property type="molecule type" value="Genomic_DNA"/>
</dbReference>
<organism evidence="2 3">
    <name type="scientific">Roseobacter insulae</name>
    <dbReference type="NCBI Taxonomy" id="2859783"/>
    <lineage>
        <taxon>Bacteria</taxon>
        <taxon>Pseudomonadati</taxon>
        <taxon>Pseudomonadota</taxon>
        <taxon>Alphaproteobacteria</taxon>
        <taxon>Rhodobacterales</taxon>
        <taxon>Roseobacteraceae</taxon>
        <taxon>Roseobacter</taxon>
    </lineage>
</organism>
<dbReference type="Proteomes" id="UP001138661">
    <property type="component" value="Unassembled WGS sequence"/>
</dbReference>
<protein>
    <submittedName>
        <fullName evidence="2">Nuclear transport factor 2 family protein</fullName>
    </submittedName>
</protein>
<dbReference type="InterPro" id="IPR011944">
    <property type="entry name" value="Steroid_delta5-4_isomerase"/>
</dbReference>
<keyword evidence="3" id="KW-1185">Reference proteome</keyword>
<accession>A0A9X1JXX3</accession>
<evidence type="ECO:0000313" key="2">
    <source>
        <dbReference type="EMBL" id="MBW4707611.1"/>
    </source>
</evidence>
<dbReference type="AlphaFoldDB" id="A0A9X1JXX3"/>
<dbReference type="Pfam" id="PF12680">
    <property type="entry name" value="SnoaL_2"/>
    <property type="match status" value="1"/>
</dbReference>
<proteinExistence type="predicted"/>
<evidence type="ECO:0000313" key="3">
    <source>
        <dbReference type="Proteomes" id="UP001138661"/>
    </source>
</evidence>
<feature type="domain" description="SnoaL-like" evidence="1">
    <location>
        <begin position="8"/>
        <end position="108"/>
    </location>
</feature>
<evidence type="ECO:0000259" key="1">
    <source>
        <dbReference type="Pfam" id="PF12680"/>
    </source>
</evidence>
<gene>
    <name evidence="2" type="ORF">KX928_07410</name>
</gene>
<dbReference type="RefSeq" id="WP_219500624.1">
    <property type="nucleotide sequence ID" value="NZ_JAHXDN010000002.1"/>
</dbReference>
<dbReference type="NCBIfam" id="TIGR02246">
    <property type="entry name" value="SgcJ/EcaC family oxidoreductase"/>
    <property type="match status" value="1"/>
</dbReference>
<reference evidence="2" key="1">
    <citation type="submission" date="2021-07" db="EMBL/GenBank/DDBJ databases">
        <title>Roseobacter insulae sp. nov., isolated from a tidal flat.</title>
        <authorList>
            <person name="Park S."/>
            <person name="Yoon J.-H."/>
        </authorList>
    </citation>
    <scope>NUCLEOTIDE SEQUENCE</scope>
    <source>
        <strain evidence="2">YSTF-M11</strain>
    </source>
</reference>
<dbReference type="InterPro" id="IPR037401">
    <property type="entry name" value="SnoaL-like"/>
</dbReference>
<comment type="caution">
    <text evidence="2">The sequence shown here is derived from an EMBL/GenBank/DDBJ whole genome shotgun (WGS) entry which is preliminary data.</text>
</comment>
<name>A0A9X1JXX3_9RHOB</name>
<sequence length="127" mass="13923">MTLDDKATQYTAAWNSGDPAAVAGHFAPDAQIVINRGDPHKGAQALRDMAAGFHAEFPDLHLTCDAVRGNGDHAVYLWTLRGHHSETKNAVTLSGWEEWDLNEDSTIAASKGWFDAEDYQRQIDGNT</sequence>